<gene>
    <name evidence="4" type="ORF">F4562_001541</name>
</gene>
<dbReference type="AlphaFoldDB" id="A0A7W9ID15"/>
<sequence length="631" mass="66349">MSEIVGTRPHPPAGTGRTAWSCWAPALAPDAGAVAFVSDRDGSPRVWVRPLGRDARAWPVDTGPEPVADVSWSPGTGRLAVLVVPGGGEHTQVWTVRPDGGDLRPLAAPEGGSASFVRWTGQGDVLLVAEVSASGRTEAVLVDAASGNREVVAAGVLTHPASVSRDHRRMLLRRGPRGVRRMYLAPIPAGRPAATGPARSGPALPGACGLPDGHAGDPPGPGEHPLLAGLPGSTDHGVLSPDGTTAYLLSDAGRDRAALLAAGADGEVTVLSERPDAELDRFALSADGRRAVLVWNVSGRSELELVETGAGVARALPPPPAEVVSSVRMSLDGRLAVLAAEGPDLPSHVLLCDLQTGGYRRVEGAGRLPGGAGTELLRFPARDGVELTAWLHPVPGVQAPAPFVVYLHGGPESQERPTFNPLFRALLAAGIGVLAPNVRGSTGFGRAFRDADNHARRFRAIDDVADCAAELVRLGVADPARIACMGRSYGGYLTLAALVTHPRVFRAGIDVCGMADFATFYERTEPWIAAAAVSEYGHPVADRELLRALSPLHSFDRLTAPLLVVHGARDTNVPVHEAEQVVRAARGRGVTCDYLLFEDEGHEIRRTVNRETFIGNVVRWLERHLVAPSPA</sequence>
<dbReference type="SUPFAM" id="SSF82171">
    <property type="entry name" value="DPP6 N-terminal domain-like"/>
    <property type="match status" value="1"/>
</dbReference>
<dbReference type="InterPro" id="IPR002470">
    <property type="entry name" value="Peptidase_S9A"/>
</dbReference>
<evidence type="ECO:0000256" key="2">
    <source>
        <dbReference type="SAM" id="MobiDB-lite"/>
    </source>
</evidence>
<evidence type="ECO:0000313" key="5">
    <source>
        <dbReference type="Proteomes" id="UP000540685"/>
    </source>
</evidence>
<keyword evidence="5" id="KW-1185">Reference proteome</keyword>
<evidence type="ECO:0000313" key="4">
    <source>
        <dbReference type="EMBL" id="MBB5818479.1"/>
    </source>
</evidence>
<dbReference type="PANTHER" id="PTHR42776">
    <property type="entry name" value="SERINE PEPTIDASE S9 FAMILY MEMBER"/>
    <property type="match status" value="1"/>
</dbReference>
<dbReference type="EMBL" id="JACHMP010000001">
    <property type="protein sequence ID" value="MBB5818479.1"/>
    <property type="molecule type" value="Genomic_DNA"/>
</dbReference>
<dbReference type="Gene3D" id="3.40.50.1820">
    <property type="entry name" value="alpha/beta hydrolase"/>
    <property type="match status" value="1"/>
</dbReference>
<dbReference type="GO" id="GO:0004177">
    <property type="term" value="F:aminopeptidase activity"/>
    <property type="evidence" value="ECO:0007669"/>
    <property type="project" value="UniProtKB-KW"/>
</dbReference>
<comment type="caution">
    <text evidence="4">The sequence shown here is derived from an EMBL/GenBank/DDBJ whole genome shotgun (WGS) entry which is preliminary data.</text>
</comment>
<feature type="region of interest" description="Disordered" evidence="2">
    <location>
        <begin position="188"/>
        <end position="239"/>
    </location>
</feature>
<proteinExistence type="predicted"/>
<dbReference type="RefSeq" id="WP_184542004.1">
    <property type="nucleotide sequence ID" value="NZ_JACHMP010000001.1"/>
</dbReference>
<dbReference type="PRINTS" id="PR00862">
    <property type="entry name" value="PROLIGOPTASE"/>
</dbReference>
<dbReference type="InterPro" id="IPR001375">
    <property type="entry name" value="Peptidase_S9_cat"/>
</dbReference>
<dbReference type="InterPro" id="IPR011042">
    <property type="entry name" value="6-blade_b-propeller_TolB-like"/>
</dbReference>
<accession>A0A7W9ID15</accession>
<dbReference type="GO" id="GO:0004252">
    <property type="term" value="F:serine-type endopeptidase activity"/>
    <property type="evidence" value="ECO:0007669"/>
    <property type="project" value="InterPro"/>
</dbReference>
<evidence type="ECO:0000256" key="1">
    <source>
        <dbReference type="ARBA" id="ARBA00022801"/>
    </source>
</evidence>
<dbReference type="Pfam" id="PF00326">
    <property type="entry name" value="Peptidase_S9"/>
    <property type="match status" value="1"/>
</dbReference>
<dbReference type="SUPFAM" id="SSF53474">
    <property type="entry name" value="alpha/beta-Hydrolases"/>
    <property type="match status" value="1"/>
</dbReference>
<organism evidence="4 5">
    <name type="scientific">Streptosporangium becharense</name>
    <dbReference type="NCBI Taxonomy" id="1816182"/>
    <lineage>
        <taxon>Bacteria</taxon>
        <taxon>Bacillati</taxon>
        <taxon>Actinomycetota</taxon>
        <taxon>Actinomycetes</taxon>
        <taxon>Streptosporangiales</taxon>
        <taxon>Streptosporangiaceae</taxon>
        <taxon>Streptosporangium</taxon>
    </lineage>
</organism>
<dbReference type="PANTHER" id="PTHR42776:SF27">
    <property type="entry name" value="DIPEPTIDYL PEPTIDASE FAMILY MEMBER 6"/>
    <property type="match status" value="1"/>
</dbReference>
<dbReference type="Proteomes" id="UP000540685">
    <property type="component" value="Unassembled WGS sequence"/>
</dbReference>
<dbReference type="GO" id="GO:0006508">
    <property type="term" value="P:proteolysis"/>
    <property type="evidence" value="ECO:0007669"/>
    <property type="project" value="InterPro"/>
</dbReference>
<reference evidence="4 5" key="1">
    <citation type="submission" date="2020-08" db="EMBL/GenBank/DDBJ databases">
        <title>Sequencing the genomes of 1000 actinobacteria strains.</title>
        <authorList>
            <person name="Klenk H.-P."/>
        </authorList>
    </citation>
    <scope>NUCLEOTIDE SEQUENCE [LARGE SCALE GENOMIC DNA]</scope>
    <source>
        <strain evidence="4 5">DSM 46887</strain>
    </source>
</reference>
<dbReference type="InterPro" id="IPR029058">
    <property type="entry name" value="AB_hydrolase_fold"/>
</dbReference>
<name>A0A7W9ID15_9ACTN</name>
<keyword evidence="1" id="KW-0378">Hydrolase</keyword>
<feature type="domain" description="Peptidase S9 prolyl oligopeptidase catalytic" evidence="3">
    <location>
        <begin position="426"/>
        <end position="625"/>
    </location>
</feature>
<dbReference type="Gene3D" id="2.120.10.30">
    <property type="entry name" value="TolB, C-terminal domain"/>
    <property type="match status" value="2"/>
</dbReference>
<keyword evidence="4" id="KW-0031">Aminopeptidase</keyword>
<keyword evidence="4" id="KW-0645">Protease</keyword>
<feature type="compositionally biased region" description="Low complexity" evidence="2">
    <location>
        <begin position="188"/>
        <end position="217"/>
    </location>
</feature>
<evidence type="ECO:0000259" key="3">
    <source>
        <dbReference type="Pfam" id="PF00326"/>
    </source>
</evidence>
<protein>
    <submittedName>
        <fullName evidence="4">Dipeptidyl aminopeptidase/acylaminoacyl peptidase</fullName>
    </submittedName>
</protein>